<evidence type="ECO:0000313" key="2">
    <source>
        <dbReference type="Proteomes" id="UP000027120"/>
    </source>
</evidence>
<organism evidence="1 2">
    <name type="scientific">Citrus sinensis</name>
    <name type="common">Sweet orange</name>
    <name type="synonym">Citrus aurantium var. sinensis</name>
    <dbReference type="NCBI Taxonomy" id="2711"/>
    <lineage>
        <taxon>Eukaryota</taxon>
        <taxon>Viridiplantae</taxon>
        <taxon>Streptophyta</taxon>
        <taxon>Embryophyta</taxon>
        <taxon>Tracheophyta</taxon>
        <taxon>Spermatophyta</taxon>
        <taxon>Magnoliopsida</taxon>
        <taxon>eudicotyledons</taxon>
        <taxon>Gunneridae</taxon>
        <taxon>Pentapetalae</taxon>
        <taxon>rosids</taxon>
        <taxon>malvids</taxon>
        <taxon>Sapindales</taxon>
        <taxon>Rutaceae</taxon>
        <taxon>Aurantioideae</taxon>
        <taxon>Citrus</taxon>
    </lineage>
</organism>
<dbReference type="PANTHER" id="PTHR47481:SF22">
    <property type="entry name" value="RETROTRANSPOSON GAG DOMAIN-CONTAINING PROTEIN"/>
    <property type="match status" value="1"/>
</dbReference>
<accession>A0A067DE70</accession>
<name>A0A067DE70_CITSI</name>
<keyword evidence="2" id="KW-1185">Reference proteome</keyword>
<dbReference type="Pfam" id="PF14223">
    <property type="entry name" value="Retrotran_gag_2"/>
    <property type="match status" value="1"/>
</dbReference>
<dbReference type="EMBL" id="KK786259">
    <property type="protein sequence ID" value="KDO39845.1"/>
    <property type="molecule type" value="Genomic_DNA"/>
</dbReference>
<proteinExistence type="predicted"/>
<dbReference type="PANTHER" id="PTHR47481">
    <property type="match status" value="1"/>
</dbReference>
<evidence type="ECO:0008006" key="3">
    <source>
        <dbReference type="Google" id="ProtNLM"/>
    </source>
</evidence>
<sequence length="118" mass="13181">INEGNLSLVINCVSSFDAWKTLEKKFGVQSEARVLRLRYELNTIKNEALSIEDYCIKMKSIADELASAGSPITEKDLMLTILNGLGSGYRDIATFITGSKMEFDDAYALLLTHKTRLE</sequence>
<evidence type="ECO:0000313" key="1">
    <source>
        <dbReference type="EMBL" id="KDO39845.1"/>
    </source>
</evidence>
<reference evidence="1 2" key="1">
    <citation type="submission" date="2014-04" db="EMBL/GenBank/DDBJ databases">
        <authorList>
            <consortium name="International Citrus Genome Consortium"/>
            <person name="Gmitter F."/>
            <person name="Chen C."/>
            <person name="Farmerie W."/>
            <person name="Harkins T."/>
            <person name="Desany B."/>
            <person name="Mohiuddin M."/>
            <person name="Kodira C."/>
            <person name="Borodovsky M."/>
            <person name="Lomsadze A."/>
            <person name="Burns P."/>
            <person name="Jenkins J."/>
            <person name="Prochnik S."/>
            <person name="Shu S."/>
            <person name="Chapman J."/>
            <person name="Pitluck S."/>
            <person name="Schmutz J."/>
            <person name="Rokhsar D."/>
        </authorList>
    </citation>
    <scope>NUCLEOTIDE SEQUENCE</scope>
</reference>
<protein>
    <recommendedName>
        <fullName evidence="3">Retrotransposon gag domain-containing protein</fullName>
    </recommendedName>
</protein>
<gene>
    <name evidence="1" type="ORF">CISIN_1g045423mg</name>
</gene>
<dbReference type="AlphaFoldDB" id="A0A067DE70"/>
<feature type="non-terminal residue" evidence="1">
    <location>
        <position position="1"/>
    </location>
</feature>
<dbReference type="Proteomes" id="UP000027120">
    <property type="component" value="Unassembled WGS sequence"/>
</dbReference>